<keyword evidence="3" id="KW-1185">Reference proteome</keyword>
<evidence type="ECO:0000313" key="2">
    <source>
        <dbReference type="EMBL" id="KAF3807437.1"/>
    </source>
</evidence>
<feature type="signal peptide" evidence="1">
    <location>
        <begin position="1"/>
        <end position="18"/>
    </location>
</feature>
<name>A0A8H4FMD0_COLGL</name>
<sequence length="85" mass="8922">MKASFITALLAQAFAVNALEKYCNGGQGLDAALTCEGKGANSYCCKNTQSADFPTFRGACFSPQNARDREDASQSCTGGSVYCCD</sequence>
<dbReference type="AlphaFoldDB" id="A0A8H4FMD0"/>
<comment type="caution">
    <text evidence="2">The sequence shown here is derived from an EMBL/GenBank/DDBJ whole genome shotgun (WGS) entry which is preliminary data.</text>
</comment>
<feature type="chain" id="PRO_5034053477" evidence="1">
    <location>
        <begin position="19"/>
        <end position="85"/>
    </location>
</feature>
<dbReference type="Proteomes" id="UP000613401">
    <property type="component" value="Unassembled WGS sequence"/>
</dbReference>
<evidence type="ECO:0000256" key="1">
    <source>
        <dbReference type="SAM" id="SignalP"/>
    </source>
</evidence>
<organism evidence="2 3">
    <name type="scientific">Colletotrichum gloeosporioides</name>
    <name type="common">Anthracnose fungus</name>
    <name type="synonym">Glomerella cingulata</name>
    <dbReference type="NCBI Taxonomy" id="474922"/>
    <lineage>
        <taxon>Eukaryota</taxon>
        <taxon>Fungi</taxon>
        <taxon>Dikarya</taxon>
        <taxon>Ascomycota</taxon>
        <taxon>Pezizomycotina</taxon>
        <taxon>Sordariomycetes</taxon>
        <taxon>Hypocreomycetidae</taxon>
        <taxon>Glomerellales</taxon>
        <taxon>Glomerellaceae</taxon>
        <taxon>Colletotrichum</taxon>
        <taxon>Colletotrichum gloeosporioides species complex</taxon>
    </lineage>
</organism>
<accession>A0A8H4FMD0</accession>
<evidence type="ECO:0000313" key="3">
    <source>
        <dbReference type="Proteomes" id="UP000613401"/>
    </source>
</evidence>
<dbReference type="GeneID" id="69016035"/>
<keyword evidence="1" id="KW-0732">Signal</keyword>
<dbReference type="RefSeq" id="XP_045266596.1">
    <property type="nucleotide sequence ID" value="XM_045408853.1"/>
</dbReference>
<reference evidence="2" key="2">
    <citation type="submission" date="2020-03" db="EMBL/GenBank/DDBJ databases">
        <authorList>
            <person name="Fu F.-F."/>
            <person name="Chen J."/>
        </authorList>
    </citation>
    <scope>NUCLEOTIDE SEQUENCE</scope>
    <source>
        <strain evidence="2">Lc1</strain>
    </source>
</reference>
<dbReference type="EMBL" id="WVTB01000030">
    <property type="protein sequence ID" value="KAF3807437.1"/>
    <property type="molecule type" value="Genomic_DNA"/>
</dbReference>
<reference evidence="2" key="1">
    <citation type="journal article" date="2020" name="Phytopathology">
        <title>Genome sequence and comparative analysis of Colletotrichum gloeosporioides isolated from Liriodendron leaves.</title>
        <authorList>
            <person name="Fu F.F."/>
            <person name="Hao Z."/>
            <person name="Wang P."/>
            <person name="Lu Y."/>
            <person name="Xue L.J."/>
            <person name="Wei G."/>
            <person name="Tian Y."/>
            <person name="Baishi H."/>
            <person name="Xu H."/>
            <person name="Shi J."/>
            <person name="Cheng T."/>
            <person name="Wang G."/>
            <person name="Yi Y."/>
            <person name="Chen J."/>
        </authorList>
    </citation>
    <scope>NUCLEOTIDE SEQUENCE</scope>
    <source>
        <strain evidence="2">Lc1</strain>
    </source>
</reference>
<proteinExistence type="predicted"/>
<protein>
    <submittedName>
        <fullName evidence="2">Uncharacterized protein</fullName>
    </submittedName>
</protein>
<gene>
    <name evidence="2" type="ORF">GCG54_00008897</name>
</gene>